<accession>A0A0A8ZHE1</accession>
<organism evidence="1">
    <name type="scientific">Arundo donax</name>
    <name type="common">Giant reed</name>
    <name type="synonym">Donax arundinaceus</name>
    <dbReference type="NCBI Taxonomy" id="35708"/>
    <lineage>
        <taxon>Eukaryota</taxon>
        <taxon>Viridiplantae</taxon>
        <taxon>Streptophyta</taxon>
        <taxon>Embryophyta</taxon>
        <taxon>Tracheophyta</taxon>
        <taxon>Spermatophyta</taxon>
        <taxon>Magnoliopsida</taxon>
        <taxon>Liliopsida</taxon>
        <taxon>Poales</taxon>
        <taxon>Poaceae</taxon>
        <taxon>PACMAD clade</taxon>
        <taxon>Arundinoideae</taxon>
        <taxon>Arundineae</taxon>
        <taxon>Arundo</taxon>
    </lineage>
</organism>
<proteinExistence type="predicted"/>
<reference evidence="1" key="2">
    <citation type="journal article" date="2015" name="Data Brief">
        <title>Shoot transcriptome of the giant reed, Arundo donax.</title>
        <authorList>
            <person name="Barrero R.A."/>
            <person name="Guerrero F.D."/>
            <person name="Moolhuijzen P."/>
            <person name="Goolsby J.A."/>
            <person name="Tidwell J."/>
            <person name="Bellgard S.E."/>
            <person name="Bellgard M.I."/>
        </authorList>
    </citation>
    <scope>NUCLEOTIDE SEQUENCE</scope>
    <source>
        <tissue evidence="1">Shoot tissue taken approximately 20 cm above the soil surface</tissue>
    </source>
</reference>
<sequence>MPRHATRKRRSCYTQFSSHPESCTIIFTLIK</sequence>
<protein>
    <submittedName>
        <fullName evidence="1">Uncharacterized protein</fullName>
    </submittedName>
</protein>
<reference evidence="1" key="1">
    <citation type="submission" date="2014-09" db="EMBL/GenBank/DDBJ databases">
        <authorList>
            <person name="Magalhaes I.L.F."/>
            <person name="Oliveira U."/>
            <person name="Santos F.R."/>
            <person name="Vidigal T.H.D.A."/>
            <person name="Brescovit A.D."/>
            <person name="Santos A.J."/>
        </authorList>
    </citation>
    <scope>NUCLEOTIDE SEQUENCE</scope>
    <source>
        <tissue evidence="1">Shoot tissue taken approximately 20 cm above the soil surface</tissue>
    </source>
</reference>
<dbReference type="AlphaFoldDB" id="A0A0A8ZHE1"/>
<dbReference type="EMBL" id="GBRH01259664">
    <property type="protein sequence ID" value="JAD38231.1"/>
    <property type="molecule type" value="Transcribed_RNA"/>
</dbReference>
<name>A0A0A8ZHE1_ARUDO</name>
<evidence type="ECO:0000313" key="1">
    <source>
        <dbReference type="EMBL" id="JAD38231.1"/>
    </source>
</evidence>